<evidence type="ECO:0000313" key="2">
    <source>
        <dbReference type="Proteomes" id="UP000192746"/>
    </source>
</evidence>
<protein>
    <recommendedName>
        <fullName evidence="3">Phage portal protein</fullName>
    </recommendedName>
</protein>
<sequence>MKIHFNEIKHNVLDVRKNLRNECFNWGLDNLYPNTLEHLLNASVTAKNAVDKSAKAIIGKGVANGHVIVNSKGQTLNDVIRTSVREYVKHNNAFIWLSFNLLGEISAIESVPSKNVRVGKRDDVDYSGKYLVYSNWDGQQGRIDTNAIQVVDRFNLNEEIIKSQIENAGGISKYKGQIIHLQKYFNEIYSLSDADCVINDMVSEIQASEFRQKGSNDGFLNTKLLVTKPFNSPEDRRTFLNNLDAVRGSKNANSVILLESPDASSDLNEQINLQDLTSEHNDELFRYSESQVEKNIAKAFNVPISLINPSDSGIFGNSGELYKSIMQIMWQEREEERMKIEEIFTSIMNNYKHPIKGRIDLINNQVNE</sequence>
<gene>
    <name evidence="1" type="ORF">IIF7_11253</name>
</gene>
<accession>A0A1Y1T494</accession>
<keyword evidence="2" id="KW-1185">Reference proteome</keyword>
<evidence type="ECO:0008006" key="3">
    <source>
        <dbReference type="Google" id="ProtNLM"/>
    </source>
</evidence>
<organism evidence="1 2">
    <name type="scientific">Zunongwangia atlantica 22II14-10F7</name>
    <dbReference type="NCBI Taxonomy" id="1185767"/>
    <lineage>
        <taxon>Bacteria</taxon>
        <taxon>Pseudomonadati</taxon>
        <taxon>Bacteroidota</taxon>
        <taxon>Flavobacteriia</taxon>
        <taxon>Flavobacteriales</taxon>
        <taxon>Flavobacteriaceae</taxon>
        <taxon>Zunongwangia</taxon>
    </lineage>
</organism>
<name>A0A1Y1T494_9FLAO</name>
<dbReference type="EMBL" id="ARYN01000009">
    <property type="protein sequence ID" value="ORL45395.1"/>
    <property type="molecule type" value="Genomic_DNA"/>
</dbReference>
<reference evidence="1 2" key="1">
    <citation type="submission" date="2013-04" db="EMBL/GenBank/DDBJ databases">
        <title>Zunongwangia sp. 22II14-10F7 Genome Sequencing.</title>
        <authorList>
            <person name="Lai Q."/>
            <person name="Shao Z."/>
        </authorList>
    </citation>
    <scope>NUCLEOTIDE SEQUENCE [LARGE SCALE GENOMIC DNA]</scope>
    <source>
        <strain evidence="1 2">22II14-10F7</strain>
    </source>
</reference>
<dbReference type="OrthoDB" id="863187at2"/>
<dbReference type="STRING" id="1185767.IIF7_11253"/>
<evidence type="ECO:0000313" key="1">
    <source>
        <dbReference type="EMBL" id="ORL45395.1"/>
    </source>
</evidence>
<dbReference type="AlphaFoldDB" id="A0A1Y1T494"/>
<dbReference type="RefSeq" id="WP_084841790.1">
    <property type="nucleotide sequence ID" value="NZ_ARYN01000009.1"/>
</dbReference>
<proteinExistence type="predicted"/>
<comment type="caution">
    <text evidence="1">The sequence shown here is derived from an EMBL/GenBank/DDBJ whole genome shotgun (WGS) entry which is preliminary data.</text>
</comment>
<dbReference type="Proteomes" id="UP000192746">
    <property type="component" value="Unassembled WGS sequence"/>
</dbReference>